<protein>
    <submittedName>
        <fullName evidence="2">Uncharacterized protein</fullName>
    </submittedName>
</protein>
<reference evidence="2" key="1">
    <citation type="submission" date="2023-07" db="EMBL/GenBank/DDBJ databases">
        <authorList>
            <consortium name="AG Swart"/>
            <person name="Singh M."/>
            <person name="Singh A."/>
            <person name="Seah K."/>
            <person name="Emmerich C."/>
        </authorList>
    </citation>
    <scope>NUCLEOTIDE SEQUENCE</scope>
    <source>
        <strain evidence="2">DP1</strain>
    </source>
</reference>
<dbReference type="EMBL" id="CAMPGE010021420">
    <property type="protein sequence ID" value="CAI2379568.1"/>
    <property type="molecule type" value="Genomic_DNA"/>
</dbReference>
<sequence>MKLLLSFILVCIIAKIRAAGVLVNESSYVIEMLANQTHTNGSNTDILLRLTTPSTIMTANQYITIACIDTGFYNYSLSEDKTSLKMWTAEWQCDGTCTAISHITSFTWRSGGAAYTHAGYVYHTTEATPQITAKLPSTNHDTENGNSPTLSHYFTGMTPSLLSQFGLPNQSQKFYYRCFSRFDNAASALFDAAVANIPATLPISSNFTLDGHSLGMASVIAVFGLIVPSLM</sequence>
<feature type="signal peptide" evidence="1">
    <location>
        <begin position="1"/>
        <end position="18"/>
    </location>
</feature>
<accession>A0AAD2D4T4</accession>
<dbReference type="Proteomes" id="UP001295684">
    <property type="component" value="Unassembled WGS sequence"/>
</dbReference>
<gene>
    <name evidence="2" type="ORF">ECRASSUSDP1_LOCUS20978</name>
</gene>
<organism evidence="2 3">
    <name type="scientific">Euplotes crassus</name>
    <dbReference type="NCBI Taxonomy" id="5936"/>
    <lineage>
        <taxon>Eukaryota</taxon>
        <taxon>Sar</taxon>
        <taxon>Alveolata</taxon>
        <taxon>Ciliophora</taxon>
        <taxon>Intramacronucleata</taxon>
        <taxon>Spirotrichea</taxon>
        <taxon>Hypotrichia</taxon>
        <taxon>Euplotida</taxon>
        <taxon>Euplotidae</taxon>
        <taxon>Moneuplotes</taxon>
    </lineage>
</organism>
<keyword evidence="1" id="KW-0732">Signal</keyword>
<feature type="chain" id="PRO_5042265358" evidence="1">
    <location>
        <begin position="19"/>
        <end position="231"/>
    </location>
</feature>
<dbReference type="AlphaFoldDB" id="A0AAD2D4T4"/>
<evidence type="ECO:0000313" key="3">
    <source>
        <dbReference type="Proteomes" id="UP001295684"/>
    </source>
</evidence>
<keyword evidence="3" id="KW-1185">Reference proteome</keyword>
<evidence type="ECO:0000256" key="1">
    <source>
        <dbReference type="SAM" id="SignalP"/>
    </source>
</evidence>
<name>A0AAD2D4T4_EUPCR</name>
<evidence type="ECO:0000313" key="2">
    <source>
        <dbReference type="EMBL" id="CAI2379568.1"/>
    </source>
</evidence>
<proteinExistence type="predicted"/>
<comment type="caution">
    <text evidence="2">The sequence shown here is derived from an EMBL/GenBank/DDBJ whole genome shotgun (WGS) entry which is preliminary data.</text>
</comment>